<dbReference type="InterPro" id="IPR013320">
    <property type="entry name" value="ConA-like_dom_sf"/>
</dbReference>
<dbReference type="GO" id="GO:0005975">
    <property type="term" value="P:carbohydrate metabolic process"/>
    <property type="evidence" value="ECO:0007669"/>
    <property type="project" value="UniProtKB-ARBA"/>
</dbReference>
<dbReference type="PANTHER" id="PTHR47635:SF2">
    <property type="entry name" value="LAMG-LIKE JELLYROLL FOLD DOMAIN-CONTAINING PROTEIN"/>
    <property type="match status" value="1"/>
</dbReference>
<dbReference type="InterPro" id="IPR006558">
    <property type="entry name" value="LamG-like"/>
</dbReference>
<reference evidence="6 7" key="1">
    <citation type="submission" date="2019-12" db="EMBL/GenBank/DDBJ databases">
        <authorList>
            <person name="Zhao J."/>
        </authorList>
    </citation>
    <scope>NUCLEOTIDE SEQUENCE [LARGE SCALE GENOMIC DNA]</scope>
    <source>
        <strain evidence="6 7">S-15</strain>
    </source>
</reference>
<keyword evidence="1 4" id="KW-0732">Signal</keyword>
<sequence>MNNLLIVLGLLLTIPSLAQPAGYAFGKEISVDATEVAGSSPLSNFPVLISITDTDLRSTSNGGNVENSNGFDITFTQLDCNTPLLFDLESYNPTTGKLVIWVQIPSLSNSVDTRFFMYYGNNSIATNQSTTAIWSTLNYDGVWHLNNNVNDRSGSANNGTNNGSTNRSPAFIGDGRNFVDPNHWIELPNHSNRSGNFSYSAWIRTVTNNQAGQRVICDDATNDGGGHAISVGDPGTGAVRFYVRGLTPVSLDSPTNLIQNNTWHFVAATYNNTTKVKRLYIDGVLIGSATVTGTLTGAAGNASIGGEIASGESGNRFNGDIDEVRSSNSTLSSDWLATEYNNQSNPSSFISVSAEYSASGLCNALPIKLLNFTAEVNSFNQVDINWTTVSEVNNNYFTIERSVNQSDWETVAIIAGAGNSSEIRSYNVIDKNPIEGWSYYRLKQTDFDGKYEYTPIKTVNIYSTNATPSSVFPNPTYNAITMIGKNLNVKDIELYTILGHNITAKVDVIKHSDSKILIDLSQLHEGVYIIKSMENSYRIMKL</sequence>
<evidence type="ECO:0000256" key="1">
    <source>
        <dbReference type="ARBA" id="ARBA00022729"/>
    </source>
</evidence>
<evidence type="ECO:0000256" key="3">
    <source>
        <dbReference type="SAM" id="MobiDB-lite"/>
    </source>
</evidence>
<name>A0A6N9NRD5_9FLAO</name>
<accession>A0A6N9NRD5</accession>
<dbReference type="InterPro" id="IPR018765">
    <property type="entry name" value="DUF2341"/>
</dbReference>
<dbReference type="RefSeq" id="WP_160633926.1">
    <property type="nucleotide sequence ID" value="NZ_WWNE01000012.1"/>
</dbReference>
<feature type="domain" description="LamG-like jellyroll fold" evidence="5">
    <location>
        <begin position="195"/>
        <end position="334"/>
    </location>
</feature>
<gene>
    <name evidence="6" type="ORF">GQN54_12675</name>
</gene>
<dbReference type="NCBIfam" id="TIGR04183">
    <property type="entry name" value="Por_Secre_tail"/>
    <property type="match status" value="1"/>
</dbReference>
<keyword evidence="2" id="KW-1015">Disulfide bond</keyword>
<dbReference type="SUPFAM" id="SSF49899">
    <property type="entry name" value="Concanavalin A-like lectins/glucanases"/>
    <property type="match status" value="1"/>
</dbReference>
<dbReference type="Pfam" id="PF10102">
    <property type="entry name" value="DUF2341"/>
    <property type="match status" value="1"/>
</dbReference>
<organism evidence="6 7">
    <name type="scientific">Acidiluteibacter ferrifornacis</name>
    <dbReference type="NCBI Taxonomy" id="2692424"/>
    <lineage>
        <taxon>Bacteria</taxon>
        <taxon>Pseudomonadati</taxon>
        <taxon>Bacteroidota</taxon>
        <taxon>Flavobacteriia</taxon>
        <taxon>Flavobacteriales</taxon>
        <taxon>Cryomorphaceae</taxon>
        <taxon>Acidiluteibacter</taxon>
    </lineage>
</organism>
<dbReference type="Gene3D" id="2.60.120.200">
    <property type="match status" value="1"/>
</dbReference>
<feature type="chain" id="PRO_5026980081" evidence="4">
    <location>
        <begin position="19"/>
        <end position="542"/>
    </location>
</feature>
<dbReference type="Pfam" id="PF18962">
    <property type="entry name" value="Por_Secre_tail"/>
    <property type="match status" value="1"/>
</dbReference>
<evidence type="ECO:0000256" key="2">
    <source>
        <dbReference type="ARBA" id="ARBA00023157"/>
    </source>
</evidence>
<feature type="signal peptide" evidence="4">
    <location>
        <begin position="1"/>
        <end position="18"/>
    </location>
</feature>
<dbReference type="GO" id="GO:0004553">
    <property type="term" value="F:hydrolase activity, hydrolyzing O-glycosyl compounds"/>
    <property type="evidence" value="ECO:0007669"/>
    <property type="project" value="UniProtKB-ARBA"/>
</dbReference>
<feature type="compositionally biased region" description="Low complexity" evidence="3">
    <location>
        <begin position="152"/>
        <end position="168"/>
    </location>
</feature>
<dbReference type="PANTHER" id="PTHR47635">
    <property type="entry name" value="CUB DOMAIN-CONTAINING PROTEIN"/>
    <property type="match status" value="1"/>
</dbReference>
<evidence type="ECO:0000313" key="7">
    <source>
        <dbReference type="Proteomes" id="UP000470771"/>
    </source>
</evidence>
<comment type="caution">
    <text evidence="6">The sequence shown here is derived from an EMBL/GenBank/DDBJ whole genome shotgun (WGS) entry which is preliminary data.</text>
</comment>
<keyword evidence="7" id="KW-1185">Reference proteome</keyword>
<protein>
    <submittedName>
        <fullName evidence="6">DUF2341 domain-containing protein</fullName>
    </submittedName>
</protein>
<evidence type="ECO:0000259" key="5">
    <source>
        <dbReference type="SMART" id="SM00560"/>
    </source>
</evidence>
<evidence type="ECO:0000256" key="4">
    <source>
        <dbReference type="SAM" id="SignalP"/>
    </source>
</evidence>
<dbReference type="Proteomes" id="UP000470771">
    <property type="component" value="Unassembled WGS sequence"/>
</dbReference>
<evidence type="ECO:0000313" key="6">
    <source>
        <dbReference type="EMBL" id="NBG66975.1"/>
    </source>
</evidence>
<feature type="region of interest" description="Disordered" evidence="3">
    <location>
        <begin position="152"/>
        <end position="171"/>
    </location>
</feature>
<dbReference type="AlphaFoldDB" id="A0A6N9NRD5"/>
<proteinExistence type="predicted"/>
<dbReference type="SMART" id="SM00560">
    <property type="entry name" value="LamGL"/>
    <property type="match status" value="1"/>
</dbReference>
<dbReference type="EMBL" id="WWNE01000012">
    <property type="protein sequence ID" value="NBG66975.1"/>
    <property type="molecule type" value="Genomic_DNA"/>
</dbReference>
<dbReference type="Pfam" id="PF13385">
    <property type="entry name" value="Laminin_G_3"/>
    <property type="match status" value="1"/>
</dbReference>
<dbReference type="InterPro" id="IPR026444">
    <property type="entry name" value="Secre_tail"/>
</dbReference>